<feature type="domain" description="PAC" evidence="17">
    <location>
        <begin position="776"/>
        <end position="826"/>
    </location>
</feature>
<evidence type="ECO:0000256" key="4">
    <source>
        <dbReference type="ARBA" id="ARBA00022475"/>
    </source>
</evidence>
<dbReference type="Pfam" id="PF02518">
    <property type="entry name" value="HATPase_c"/>
    <property type="match status" value="1"/>
</dbReference>
<dbReference type="Gene3D" id="3.30.450.20">
    <property type="entry name" value="PAS domain"/>
    <property type="match status" value="9"/>
</dbReference>
<evidence type="ECO:0000256" key="13">
    <source>
        <dbReference type="ARBA" id="ARBA00023136"/>
    </source>
</evidence>
<dbReference type="SUPFAM" id="SSF55785">
    <property type="entry name" value="PYP-like sensor domain (PAS domain)"/>
    <property type="match status" value="9"/>
</dbReference>
<keyword evidence="10" id="KW-0547">Nucleotide-binding</keyword>
<evidence type="ECO:0000313" key="19">
    <source>
        <dbReference type="Proteomes" id="UP000217784"/>
    </source>
</evidence>
<dbReference type="FunFam" id="2.10.70.100:FF:000001">
    <property type="entry name" value="Sensory transduction histidine kinase"/>
    <property type="match status" value="1"/>
</dbReference>
<feature type="domain" description="PAC" evidence="17">
    <location>
        <begin position="106"/>
        <end position="158"/>
    </location>
</feature>
<feature type="coiled-coil region" evidence="14">
    <location>
        <begin position="285"/>
        <end position="323"/>
    </location>
</feature>
<dbReference type="InterPro" id="IPR013655">
    <property type="entry name" value="PAS_fold_3"/>
</dbReference>
<feature type="domain" description="PAS" evidence="16">
    <location>
        <begin position="446"/>
        <end position="521"/>
    </location>
</feature>
<dbReference type="CDD" id="cd00082">
    <property type="entry name" value="HisKA"/>
    <property type="match status" value="1"/>
</dbReference>
<dbReference type="Pfam" id="PF13426">
    <property type="entry name" value="PAS_9"/>
    <property type="match status" value="7"/>
</dbReference>
<dbReference type="Gene3D" id="2.10.70.100">
    <property type="match status" value="1"/>
</dbReference>
<organism evidence="18 19">
    <name type="scientific">Methanobacterium bryantii</name>
    <dbReference type="NCBI Taxonomy" id="2161"/>
    <lineage>
        <taxon>Archaea</taxon>
        <taxon>Methanobacteriati</taxon>
        <taxon>Methanobacteriota</taxon>
        <taxon>Methanomada group</taxon>
        <taxon>Methanobacteria</taxon>
        <taxon>Methanobacteriales</taxon>
        <taxon>Methanobacteriaceae</taxon>
        <taxon>Methanobacterium</taxon>
    </lineage>
</organism>
<feature type="domain" description="PAS" evidence="16">
    <location>
        <begin position="320"/>
        <end position="390"/>
    </location>
</feature>
<evidence type="ECO:0000256" key="5">
    <source>
        <dbReference type="ARBA" id="ARBA00022519"/>
    </source>
</evidence>
<evidence type="ECO:0000256" key="8">
    <source>
        <dbReference type="ARBA" id="ARBA00022692"/>
    </source>
</evidence>
<sequence length="1439" mass="163710">MGDIGLKKNKNPLKGNLENTQRVNSEIEKKQLSAIVENIPAGIIIAEAPSGKFIMANKQIANIWHYPQTARADEFKKYRGFHPDGTPYKSYEWPLSRSIRTGEVVKNEEIEILRGDGTRGWISVCSLPITDDEGNIILGIVMDLDITERKHAENELKKNKMRLETIIMGSPVLTFIIGRDHKVNYWNRAMEEYSGIKAEDIVETEDQWKALYSEKRPTVADLLIEKDYERISKWYSGKCRRSKIVKGAYELEDFFPAMGKEGRWLRATVSIIEDPEGNIMGAMEVLEDITERKRAEEKLKEARDNLEEQVKERTAELRESEEKFRTLYDDNPFMYFTIDADFTVLSVNHFGAELLGYTVPELIGQPLSKIFYEKDIEFAEQNLRNAIKNYGQVFHWELRKVRKDGSILWVKETTRATKRSDGKILVFTACGDITDRKHAEKALKESEKKFRELFNKALDVIVLSEVQEDMMAGQFIEVNEAAVKTLGYSKEEFSNMTPLDLFAPDSKDQIPKIVEELKKRGSTLFEAKSVTKSRGEIPVEVNVHIFKLRGKDVALSMARNIADRKRAEEALKESEEKFREIFNNANDMITVSKIKENMPGRFIEVNEVGLKMLGYSREEFLNMTPYDIVSPESSISVSDITSEMSKKGYARHESIIVSKDGFKIPVEVATHFFKLRGKDMILAVSRDITDRKHAEEALKESEKKFRELFDQATDMITLSEVNDDGTIRGFIEVNETASKRLGYSKNELLNMTALDIYSDTSAILKMTLEMFKKGYSIIENVQIAKDGRKIPVELNTHLFSLEGKKVVLSISRDITERKKAEEELIRSETILEEASHISKIGAYEWNIKRDEFILSGEGQRIYGVKESILPFEEIMNVVYPADVMMVRRALNESLKTFKPYDLEHRINRPDGEIRYIHTRSSVLLDDEGKPGKMYGVTEDITERKHAEEQIKRLADIVDSSDDAIIGEDLNGTILSWNKGAEKIYGYSAQEMVGKPIFSLAPDSERGKTSKLLEEVKSGRKVAHYEAQRIKKNGVKIDILITLSPIKNVDGEITGISAIVRDITERKKAERALAESEEKLNAIIKSSPDSIISSDLNLDIISCNQASMDMYGASSSEELIGLNALELVDPKDRSKLMEATKIALSEERSVILELNSVTLDGKKVFPVEISGNSIRDAEGNSIGFVAITKDITERKNAERERETLIGELERSNQELQQFAYIASHDLQEPLRTISSFTQLLARRYKGQIDKDADEFIDFIVDGTNRMQAMIKDLLKYSRVQTRGEEFKPIDVQNALDNALFNLKVTIDENNAEITHDNLPVITADEKQLIQLFQNLIGNAIKFKKPDEPPKIHVVYRKDEKNGEHIFGVSDNGIGMDQQYAGRIFELFQRLHTRDEYKGTGIGLAVAKKIVERHGGHIWVESEPGAGSTFYFTIPVKEESK</sequence>
<evidence type="ECO:0000256" key="9">
    <source>
        <dbReference type="ARBA" id="ARBA00022737"/>
    </source>
</evidence>
<dbReference type="PROSITE" id="PS50113">
    <property type="entry name" value="PAC"/>
    <property type="match status" value="8"/>
</dbReference>
<dbReference type="EMBL" id="LMVM01000023">
    <property type="protein sequence ID" value="PAV04213.1"/>
    <property type="molecule type" value="Genomic_DNA"/>
</dbReference>
<feature type="domain" description="PAS" evidence="16">
    <location>
        <begin position="701"/>
        <end position="754"/>
    </location>
</feature>
<proteinExistence type="predicted"/>
<dbReference type="PROSITE" id="PS50112">
    <property type="entry name" value="PAS"/>
    <property type="match status" value="7"/>
</dbReference>
<evidence type="ECO:0000256" key="2">
    <source>
        <dbReference type="ARBA" id="ARBA00004429"/>
    </source>
</evidence>
<keyword evidence="8" id="KW-0812">Transmembrane</keyword>
<dbReference type="Gene3D" id="3.30.565.10">
    <property type="entry name" value="Histidine kinase-like ATPase, C-terminal domain"/>
    <property type="match status" value="1"/>
</dbReference>
<dbReference type="InterPro" id="IPR003661">
    <property type="entry name" value="HisK_dim/P_dom"/>
</dbReference>
<evidence type="ECO:0000256" key="11">
    <source>
        <dbReference type="ARBA" id="ARBA00022777"/>
    </source>
</evidence>
<dbReference type="SUPFAM" id="SSF47384">
    <property type="entry name" value="Homodimeric domain of signal transducing histidine kinase"/>
    <property type="match status" value="1"/>
</dbReference>
<feature type="domain" description="PAC" evidence="17">
    <location>
        <begin position="1149"/>
        <end position="1202"/>
    </location>
</feature>
<comment type="catalytic activity">
    <reaction evidence="1">
        <text>ATP + protein L-histidine = ADP + protein N-phospho-L-histidine.</text>
        <dbReference type="EC" id="2.7.13.3"/>
    </reaction>
</comment>
<dbReference type="SMART" id="SM00086">
    <property type="entry name" value="PAC"/>
    <property type="match status" value="8"/>
</dbReference>
<dbReference type="CDD" id="cd00130">
    <property type="entry name" value="PAS"/>
    <property type="match status" value="8"/>
</dbReference>
<evidence type="ECO:0000256" key="3">
    <source>
        <dbReference type="ARBA" id="ARBA00012438"/>
    </source>
</evidence>
<evidence type="ECO:0000259" key="17">
    <source>
        <dbReference type="PROSITE" id="PS50113"/>
    </source>
</evidence>
<dbReference type="InterPro" id="IPR000014">
    <property type="entry name" value="PAS"/>
</dbReference>
<feature type="domain" description="PAC" evidence="17">
    <location>
        <begin position="394"/>
        <end position="445"/>
    </location>
</feature>
<dbReference type="PROSITE" id="PS50109">
    <property type="entry name" value="HIS_KIN"/>
    <property type="match status" value="1"/>
</dbReference>
<evidence type="ECO:0000256" key="10">
    <source>
        <dbReference type="ARBA" id="ARBA00022741"/>
    </source>
</evidence>
<dbReference type="GO" id="GO:0000166">
    <property type="term" value="F:nucleotide binding"/>
    <property type="evidence" value="ECO:0007669"/>
    <property type="project" value="UniProtKB-KW"/>
</dbReference>
<evidence type="ECO:0000256" key="6">
    <source>
        <dbReference type="ARBA" id="ARBA00022553"/>
    </source>
</evidence>
<feature type="domain" description="PAS" evidence="16">
    <location>
        <begin position="949"/>
        <end position="1019"/>
    </location>
</feature>
<feature type="coiled-coil region" evidence="14">
    <location>
        <begin position="1058"/>
        <end position="1085"/>
    </location>
</feature>
<reference evidence="18 19" key="1">
    <citation type="journal article" date="2017" name="BMC Genomics">
        <title>Genomic analysis of methanogenic archaea reveals a shift towards energy conservation.</title>
        <authorList>
            <person name="Gilmore S.P."/>
            <person name="Henske J.K."/>
            <person name="Sexton J.A."/>
            <person name="Solomon K.V."/>
            <person name="Seppala S."/>
            <person name="Yoo J.I."/>
            <person name="Huyett L.M."/>
            <person name="Pressman A."/>
            <person name="Cogan J.Z."/>
            <person name="Kivenson V."/>
            <person name="Peng X."/>
            <person name="Tan Y."/>
            <person name="Valentine D.L."/>
            <person name="O'Malley M.A."/>
        </authorList>
    </citation>
    <scope>NUCLEOTIDE SEQUENCE [LARGE SCALE GENOMIC DNA]</scope>
    <source>
        <strain evidence="18 19">M.o.H.</strain>
    </source>
</reference>
<feature type="domain" description="PAC" evidence="17">
    <location>
        <begin position="650"/>
        <end position="700"/>
    </location>
</feature>
<dbReference type="Pfam" id="PF00512">
    <property type="entry name" value="HisKA"/>
    <property type="match status" value="1"/>
</dbReference>
<dbReference type="InterPro" id="IPR035965">
    <property type="entry name" value="PAS-like_dom_sf"/>
</dbReference>
<name>A0A2A2H4K8_METBR</name>
<dbReference type="InterPro" id="IPR013656">
    <property type="entry name" value="PAS_4"/>
</dbReference>
<keyword evidence="7" id="KW-0808">Transferase</keyword>
<keyword evidence="14" id="KW-0175">Coiled coil</keyword>
<dbReference type="InterPro" id="IPR036097">
    <property type="entry name" value="HisK_dim/P_sf"/>
</dbReference>
<feature type="domain" description="PAC" evidence="17">
    <location>
        <begin position="1022"/>
        <end position="1074"/>
    </location>
</feature>
<evidence type="ECO:0000256" key="14">
    <source>
        <dbReference type="SAM" id="Coils"/>
    </source>
</evidence>
<dbReference type="PRINTS" id="PR00344">
    <property type="entry name" value="BCTRLSENSOR"/>
</dbReference>
<evidence type="ECO:0000256" key="12">
    <source>
        <dbReference type="ARBA" id="ARBA00022989"/>
    </source>
</evidence>
<dbReference type="Proteomes" id="UP000217784">
    <property type="component" value="Unassembled WGS sequence"/>
</dbReference>
<dbReference type="SMART" id="SM00091">
    <property type="entry name" value="PAS"/>
    <property type="match status" value="8"/>
</dbReference>
<dbReference type="InterPro" id="IPR000700">
    <property type="entry name" value="PAS-assoc_C"/>
</dbReference>
<dbReference type="Pfam" id="PF08448">
    <property type="entry name" value="PAS_4"/>
    <property type="match status" value="1"/>
</dbReference>
<dbReference type="SUPFAM" id="SSF55874">
    <property type="entry name" value="ATPase domain of HSP90 chaperone/DNA topoisomerase II/histidine kinase"/>
    <property type="match status" value="1"/>
</dbReference>
<keyword evidence="4" id="KW-1003">Cell membrane</keyword>
<evidence type="ECO:0000259" key="15">
    <source>
        <dbReference type="PROSITE" id="PS50109"/>
    </source>
</evidence>
<keyword evidence="11" id="KW-0418">Kinase</keyword>
<dbReference type="InterPro" id="IPR003594">
    <property type="entry name" value="HATPase_dom"/>
</dbReference>
<dbReference type="InterPro" id="IPR004358">
    <property type="entry name" value="Sig_transdc_His_kin-like_C"/>
</dbReference>
<evidence type="ECO:0000256" key="1">
    <source>
        <dbReference type="ARBA" id="ARBA00000085"/>
    </source>
</evidence>
<feature type="domain" description="PAS" evidence="16">
    <location>
        <begin position="159"/>
        <end position="223"/>
    </location>
</feature>
<dbReference type="NCBIfam" id="TIGR00229">
    <property type="entry name" value="sensory_box"/>
    <property type="match status" value="8"/>
</dbReference>
<evidence type="ECO:0000313" key="18">
    <source>
        <dbReference type="EMBL" id="PAV04213.1"/>
    </source>
</evidence>
<keyword evidence="13" id="KW-0472">Membrane</keyword>
<dbReference type="CDD" id="cd16921">
    <property type="entry name" value="HATPase_FilI-like"/>
    <property type="match status" value="1"/>
</dbReference>
<dbReference type="PANTHER" id="PTHR43304">
    <property type="entry name" value="PHYTOCHROME-LIKE PROTEIN CPH1"/>
    <property type="match status" value="1"/>
</dbReference>
<keyword evidence="9" id="KW-0677">Repeat</keyword>
<comment type="subcellular location">
    <subcellularLocation>
        <location evidence="2">Cell inner membrane</location>
        <topology evidence="2">Multi-pass membrane protein</topology>
    </subcellularLocation>
</comment>
<feature type="domain" description="PAS" evidence="16">
    <location>
        <begin position="574"/>
        <end position="648"/>
    </location>
</feature>
<feature type="domain" description="PAC" evidence="17">
    <location>
        <begin position="249"/>
        <end position="301"/>
    </location>
</feature>
<dbReference type="InterPro" id="IPR005467">
    <property type="entry name" value="His_kinase_dom"/>
</dbReference>
<evidence type="ECO:0000256" key="7">
    <source>
        <dbReference type="ARBA" id="ARBA00022679"/>
    </source>
</evidence>
<feature type="coiled-coil region" evidence="14">
    <location>
        <begin position="557"/>
        <end position="584"/>
    </location>
</feature>
<protein>
    <recommendedName>
        <fullName evidence="3">histidine kinase</fullName>
        <ecNumber evidence="3">2.7.13.3</ecNumber>
    </recommendedName>
</protein>
<feature type="domain" description="PAS" evidence="16">
    <location>
        <begin position="1075"/>
        <end position="1146"/>
    </location>
</feature>
<comment type="caution">
    <text evidence="18">The sequence shown here is derived from an EMBL/GenBank/DDBJ whole genome shotgun (WGS) entry which is preliminary data.</text>
</comment>
<dbReference type="SMART" id="SM00387">
    <property type="entry name" value="HATPase_c"/>
    <property type="match status" value="1"/>
</dbReference>
<dbReference type="SMART" id="SM00388">
    <property type="entry name" value="HisKA"/>
    <property type="match status" value="1"/>
</dbReference>
<dbReference type="GO" id="GO:0000155">
    <property type="term" value="F:phosphorelay sensor kinase activity"/>
    <property type="evidence" value="ECO:0007669"/>
    <property type="project" value="InterPro"/>
</dbReference>
<dbReference type="Gene3D" id="1.10.287.130">
    <property type="match status" value="1"/>
</dbReference>
<dbReference type="EC" id="2.7.13.3" evidence="3"/>
<gene>
    <name evidence="18" type="ORF">ASJ80_05010</name>
</gene>
<dbReference type="FunFam" id="3.30.565.10:FF:000006">
    <property type="entry name" value="Sensor histidine kinase WalK"/>
    <property type="match status" value="1"/>
</dbReference>
<evidence type="ECO:0000259" key="16">
    <source>
        <dbReference type="PROSITE" id="PS50112"/>
    </source>
</evidence>
<keyword evidence="6" id="KW-0597">Phosphoprotein</keyword>
<dbReference type="InterPro" id="IPR001610">
    <property type="entry name" value="PAC"/>
</dbReference>
<accession>A0A2A2H4K8</accession>
<keyword evidence="5" id="KW-0997">Cell inner membrane</keyword>
<dbReference type="Pfam" id="PF08447">
    <property type="entry name" value="PAS_3"/>
    <property type="match status" value="1"/>
</dbReference>
<dbReference type="GO" id="GO:0005886">
    <property type="term" value="C:plasma membrane"/>
    <property type="evidence" value="ECO:0007669"/>
    <property type="project" value="UniProtKB-SubCell"/>
</dbReference>
<dbReference type="PANTHER" id="PTHR43304:SF1">
    <property type="entry name" value="PAC DOMAIN-CONTAINING PROTEIN"/>
    <property type="match status" value="1"/>
</dbReference>
<keyword evidence="12" id="KW-1133">Transmembrane helix</keyword>
<feature type="domain" description="Histidine kinase" evidence="15">
    <location>
        <begin position="1220"/>
        <end position="1436"/>
    </location>
</feature>
<keyword evidence="19" id="KW-1185">Reference proteome</keyword>
<feature type="domain" description="PAC" evidence="17">
    <location>
        <begin position="900"/>
        <end position="952"/>
    </location>
</feature>
<dbReference type="InterPro" id="IPR036890">
    <property type="entry name" value="HATPase_C_sf"/>
</dbReference>
<dbReference type="InterPro" id="IPR052162">
    <property type="entry name" value="Sensor_kinase/Photoreceptor"/>
</dbReference>